<name>A0A1B3B6J0_PSEAI</name>
<accession>A0A1B3B6J0</accession>
<evidence type="ECO:0000313" key="1">
    <source>
        <dbReference type="EMBL" id="AOE47797.1"/>
    </source>
</evidence>
<dbReference type="AlphaFoldDB" id="A0A1B3B6J0"/>
<reference evidence="1" key="1">
    <citation type="journal article" date="2017" name="Plasmid">
        <title>pIP40a, a type 1 IncC plasmid from 1969 carries the integrative element GIsul2 and a novel class II mercury resistance transposon.</title>
        <authorList>
            <person name="Harmer C.J."/>
            <person name="Hamidian M."/>
            <person name="Hall R.M."/>
        </authorList>
    </citation>
    <scope>NUCLEOTIDE SEQUENCE</scope>
    <source>
        <strain evidence="1">IP40a</strain>
        <plasmid evidence="1">pIP40a</plasmid>
    </source>
</reference>
<dbReference type="EMBL" id="KX709966">
    <property type="protein sequence ID" value="AOE47797.1"/>
    <property type="molecule type" value="Genomic_DNA"/>
</dbReference>
<sequence length="153" mass="17418">MDAFNHSNSFESHVIYVRDYRNDHIRLFTIKKADFDTIKLPLHLTSDMLASVIAEFVSKAAKGKLNTKESDTLAPALVGYAKSTETYRSWRRVSGTTERLHMVINIYAGSGLLRPFIARAPETVLTTQELLVFSSQVKNMDVSNHPEWFRGLR</sequence>
<organism evidence="1">
    <name type="scientific">Pseudomonas aeruginosa</name>
    <dbReference type="NCBI Taxonomy" id="287"/>
    <lineage>
        <taxon>Bacteria</taxon>
        <taxon>Pseudomonadati</taxon>
        <taxon>Pseudomonadota</taxon>
        <taxon>Gammaproteobacteria</taxon>
        <taxon>Pseudomonadales</taxon>
        <taxon>Pseudomonadaceae</taxon>
        <taxon>Pseudomonas</taxon>
    </lineage>
</organism>
<geneLocation type="plasmid" evidence="1">
    <name>pIP40a</name>
</geneLocation>
<proteinExistence type="predicted"/>
<protein>
    <submittedName>
        <fullName evidence="1">Uncharacterized protein</fullName>
    </submittedName>
</protein>
<keyword evidence="1" id="KW-0614">Plasmid</keyword>